<evidence type="ECO:0000313" key="11">
    <source>
        <dbReference type="EMBL" id="MYM89178.1"/>
    </source>
</evidence>
<comment type="cofactor">
    <cofactor evidence="1">
        <name>Zn(2+)</name>
        <dbReference type="ChEBI" id="CHEBI:29105"/>
    </cofactor>
</comment>
<evidence type="ECO:0000256" key="3">
    <source>
        <dbReference type="ARBA" id="ARBA00022670"/>
    </source>
</evidence>
<evidence type="ECO:0000256" key="4">
    <source>
        <dbReference type="ARBA" id="ARBA00022723"/>
    </source>
</evidence>
<dbReference type="PRINTS" id="PR00786">
    <property type="entry name" value="NEPRILYSIN"/>
</dbReference>
<dbReference type="InterPro" id="IPR042089">
    <property type="entry name" value="Peptidase_M13_dom_2"/>
</dbReference>
<proteinExistence type="inferred from homology"/>
<dbReference type="CDD" id="cd08662">
    <property type="entry name" value="M13"/>
    <property type="match status" value="1"/>
</dbReference>
<sequence>MKAHLLSALMLALLASAGVQAQQKSSGVELDGINAAVRPQDDFFLNLNGKWLAKTEIPADKSSWGSFEKLDDDTKPQLRAIIEAAAADPDKTPGSDAQRIGDFFASYMDEARLEQLGLTPLRADLDRVAALKDKKEIPALIAHFNRYGVTAPYGFAIHQDNKDSTRYVADLVQDGLSLPDRDYYLKKSDKKMADTLAKYQRHVTKMLTLAGNANPAADARAIVALETELAKIQWTKVELRDPVKAYNKVPLARLSKLAPGYDWTTWLNDTGIAGKVDYVIVGQPSFITGFNKLLDKTPLATWQAWFRWQVIHASAPYLAKDFAQENFAFYGTVLGDIKEQEPRWKRAVNATDGALGESLGKLYVEQHFPAERKARMEALVRNLLAAFKQSISTLDWMGPATKEQAQAKLAKFMVKVGYPNKWRDYSPLVVVKDDLVGNVQRSRAFDYSKEVNKLGKPVDRDEWGMTPQTINAYYNPELNEIVFPAAILQPPFFNADADDAVNYGAIGAVIGHEISHGFDDQGAQYDGDGNLRDWWTKADHKNFAAKSKMLVKQYSAFSPLKGYHVNGELTLGENIADNSGAAIALKAYLISLNGQPSPVIDGLTGEQRFYMGFGQVWRSKIRDAQQIVYLKTDPHSPDQFRANGTVRNQPGFYNAFGVKPGDKMYLAPKDRVIMW</sequence>
<feature type="domain" description="Peptidase M13 N-terminal" evidence="10">
    <location>
        <begin position="39"/>
        <end position="419"/>
    </location>
</feature>
<dbReference type="Proteomes" id="UP000470302">
    <property type="component" value="Unassembled WGS sequence"/>
</dbReference>
<dbReference type="EMBL" id="WWCW01000066">
    <property type="protein sequence ID" value="MYM89178.1"/>
    <property type="molecule type" value="Genomic_DNA"/>
</dbReference>
<protein>
    <submittedName>
        <fullName evidence="11">M13 family peptidase</fullName>
    </submittedName>
</protein>
<dbReference type="Pfam" id="PF05649">
    <property type="entry name" value="Peptidase_M13_N"/>
    <property type="match status" value="1"/>
</dbReference>
<dbReference type="PANTHER" id="PTHR11733:SF167">
    <property type="entry name" value="FI17812P1-RELATED"/>
    <property type="match status" value="1"/>
</dbReference>
<dbReference type="GO" id="GO:0016485">
    <property type="term" value="P:protein processing"/>
    <property type="evidence" value="ECO:0007669"/>
    <property type="project" value="TreeGrafter"/>
</dbReference>
<dbReference type="PANTHER" id="PTHR11733">
    <property type="entry name" value="ZINC METALLOPROTEASE FAMILY M13 NEPRILYSIN-RELATED"/>
    <property type="match status" value="1"/>
</dbReference>
<evidence type="ECO:0000256" key="2">
    <source>
        <dbReference type="ARBA" id="ARBA00007357"/>
    </source>
</evidence>
<dbReference type="AlphaFoldDB" id="A0A845G8V9"/>
<organism evidence="11 12">
    <name type="scientific">Duganella vulcania</name>
    <dbReference type="NCBI Taxonomy" id="2692166"/>
    <lineage>
        <taxon>Bacteria</taxon>
        <taxon>Pseudomonadati</taxon>
        <taxon>Pseudomonadota</taxon>
        <taxon>Betaproteobacteria</taxon>
        <taxon>Burkholderiales</taxon>
        <taxon>Oxalobacteraceae</taxon>
        <taxon>Telluria group</taxon>
        <taxon>Duganella</taxon>
    </lineage>
</organism>
<dbReference type="GO" id="GO:0005886">
    <property type="term" value="C:plasma membrane"/>
    <property type="evidence" value="ECO:0007669"/>
    <property type="project" value="TreeGrafter"/>
</dbReference>
<evidence type="ECO:0000259" key="9">
    <source>
        <dbReference type="Pfam" id="PF01431"/>
    </source>
</evidence>
<feature type="signal peptide" evidence="8">
    <location>
        <begin position="1"/>
        <end position="21"/>
    </location>
</feature>
<evidence type="ECO:0000256" key="1">
    <source>
        <dbReference type="ARBA" id="ARBA00001947"/>
    </source>
</evidence>
<comment type="similarity">
    <text evidence="2">Belongs to the peptidase M13 family.</text>
</comment>
<dbReference type="InterPro" id="IPR008753">
    <property type="entry name" value="Peptidase_M13_N"/>
</dbReference>
<keyword evidence="8" id="KW-0732">Signal</keyword>
<keyword evidence="4" id="KW-0479">Metal-binding</keyword>
<keyword evidence="7" id="KW-0482">Metalloprotease</keyword>
<gene>
    <name evidence="11" type="ORF">GTP91_18620</name>
</gene>
<dbReference type="InterPro" id="IPR024079">
    <property type="entry name" value="MetalloPept_cat_dom_sf"/>
</dbReference>
<dbReference type="InterPro" id="IPR000718">
    <property type="entry name" value="Peptidase_M13"/>
</dbReference>
<evidence type="ECO:0000256" key="5">
    <source>
        <dbReference type="ARBA" id="ARBA00022801"/>
    </source>
</evidence>
<accession>A0A845G8V9</accession>
<feature type="chain" id="PRO_5032691720" evidence="8">
    <location>
        <begin position="22"/>
        <end position="675"/>
    </location>
</feature>
<comment type="caution">
    <text evidence="11">The sequence shown here is derived from an EMBL/GenBank/DDBJ whole genome shotgun (WGS) entry which is preliminary data.</text>
</comment>
<evidence type="ECO:0000256" key="8">
    <source>
        <dbReference type="SAM" id="SignalP"/>
    </source>
</evidence>
<name>A0A845G8V9_9BURK</name>
<dbReference type="Gene3D" id="1.10.1380.10">
    <property type="entry name" value="Neutral endopeptidase , domain2"/>
    <property type="match status" value="1"/>
</dbReference>
<evidence type="ECO:0000256" key="6">
    <source>
        <dbReference type="ARBA" id="ARBA00022833"/>
    </source>
</evidence>
<keyword evidence="3" id="KW-0645">Protease</keyword>
<dbReference type="Pfam" id="PF01431">
    <property type="entry name" value="Peptidase_M13"/>
    <property type="match status" value="1"/>
</dbReference>
<dbReference type="InterPro" id="IPR018497">
    <property type="entry name" value="Peptidase_M13_C"/>
</dbReference>
<dbReference type="SUPFAM" id="SSF55486">
    <property type="entry name" value="Metalloproteases ('zincins'), catalytic domain"/>
    <property type="match status" value="1"/>
</dbReference>
<dbReference type="PROSITE" id="PS51885">
    <property type="entry name" value="NEPRILYSIN"/>
    <property type="match status" value="1"/>
</dbReference>
<keyword evidence="6" id="KW-0862">Zinc</keyword>
<evidence type="ECO:0000313" key="12">
    <source>
        <dbReference type="Proteomes" id="UP000470302"/>
    </source>
</evidence>
<dbReference type="GO" id="GO:0046872">
    <property type="term" value="F:metal ion binding"/>
    <property type="evidence" value="ECO:0007669"/>
    <property type="project" value="UniProtKB-KW"/>
</dbReference>
<dbReference type="GO" id="GO:0004222">
    <property type="term" value="F:metalloendopeptidase activity"/>
    <property type="evidence" value="ECO:0007669"/>
    <property type="project" value="InterPro"/>
</dbReference>
<keyword evidence="5" id="KW-0378">Hydrolase</keyword>
<dbReference type="Gene3D" id="3.40.390.10">
    <property type="entry name" value="Collagenase (Catalytic Domain)"/>
    <property type="match status" value="1"/>
</dbReference>
<feature type="domain" description="Peptidase M13 C-terminal" evidence="9">
    <location>
        <begin position="471"/>
        <end position="672"/>
    </location>
</feature>
<evidence type="ECO:0000256" key="7">
    <source>
        <dbReference type="ARBA" id="ARBA00023049"/>
    </source>
</evidence>
<reference evidence="11 12" key="1">
    <citation type="submission" date="2020-01" db="EMBL/GenBank/DDBJ databases">
        <title>Novel species isolated from a subtropical stream in China.</title>
        <authorList>
            <person name="Lu H."/>
        </authorList>
    </citation>
    <scope>NUCLEOTIDE SEQUENCE [LARGE SCALE GENOMIC DNA]</scope>
    <source>
        <strain evidence="11 12">FT82W</strain>
    </source>
</reference>
<evidence type="ECO:0000259" key="10">
    <source>
        <dbReference type="Pfam" id="PF05649"/>
    </source>
</evidence>